<dbReference type="Gene3D" id="3.90.550.20">
    <property type="match status" value="1"/>
</dbReference>
<dbReference type="Pfam" id="PF04488">
    <property type="entry name" value="Gly_transf_sug"/>
    <property type="match status" value="1"/>
</dbReference>
<sequence>MSTRYSPLPTNEKIFDSSSLIHSINHHQISNDSNLPLISSSPSDSSSLSDSSFSSTSSYPPSPSSLNWNWSRSFFLRVYHRLSILSITLLEICPIDKFLSQFRLRKILISLALISISTLSIFLLSFIFQSQLLPIPDWLTLAQRPSLDQEESYRWNPTNLSSSDNILPFLLNRFGYSSSSNFSLFNSSSRIPNILHVVPPGKGIFSYLQFLSISSAVKHIKPIRTIAHVIRGTLPDKGTNFWWDEVMRLDGFEFKEVDDPKQVFGNPVLDISHKSDIIRLQALQEYGGVYIDTDVIVLRSFEELMTGREEIVLGVEKADGTFENPVKVNGLCNAVIISKKNSKFLKNWWESYRTFHGQPFKSGGLWNFHSVILPWELAKNADQTQTPVTVLDHRSFFTPLWDDPGLKWVHGTLLQSSPPPSSRLQTKQKKIKTHEKNLIDSNNQPQNLPPPPTSRFRLTLADLDRPLSSEFGQDDLVDIERLQHGELAPDLPGFGLESTGQFAYHMWHHLLDERISLATDGLLKSASDLSVEDTLNRDSSFNRVAKKYLTSEILKRYWKFKKQNVIAAT</sequence>
<keyword evidence="3" id="KW-0472">Membrane</keyword>
<evidence type="ECO:0000256" key="2">
    <source>
        <dbReference type="SAM" id="MobiDB-lite"/>
    </source>
</evidence>
<name>A0A9Q3EVV8_9BASI</name>
<organism evidence="4 5">
    <name type="scientific">Austropuccinia psidii MF-1</name>
    <dbReference type="NCBI Taxonomy" id="1389203"/>
    <lineage>
        <taxon>Eukaryota</taxon>
        <taxon>Fungi</taxon>
        <taxon>Dikarya</taxon>
        <taxon>Basidiomycota</taxon>
        <taxon>Pucciniomycotina</taxon>
        <taxon>Pucciniomycetes</taxon>
        <taxon>Pucciniales</taxon>
        <taxon>Sphaerophragmiaceae</taxon>
        <taxon>Austropuccinia</taxon>
    </lineage>
</organism>
<accession>A0A9Q3EVV8</accession>
<dbReference type="Proteomes" id="UP000765509">
    <property type="component" value="Unassembled WGS sequence"/>
</dbReference>
<comment type="similarity">
    <text evidence="1">Belongs to the glycosyltransferase 32 family.</text>
</comment>
<reference evidence="4" key="1">
    <citation type="submission" date="2021-03" db="EMBL/GenBank/DDBJ databases">
        <title>Draft genome sequence of rust myrtle Austropuccinia psidii MF-1, a brazilian biotype.</title>
        <authorList>
            <person name="Quecine M.C."/>
            <person name="Pachon D.M.R."/>
            <person name="Bonatelli M.L."/>
            <person name="Correr F.H."/>
            <person name="Franceschini L.M."/>
            <person name="Leite T.F."/>
            <person name="Margarido G.R.A."/>
            <person name="Almeida C.A."/>
            <person name="Ferrarezi J.A."/>
            <person name="Labate C.A."/>
        </authorList>
    </citation>
    <scope>NUCLEOTIDE SEQUENCE</scope>
    <source>
        <strain evidence="4">MF-1</strain>
    </source>
</reference>
<proteinExistence type="inferred from homology"/>
<evidence type="ECO:0008006" key="6">
    <source>
        <dbReference type="Google" id="ProtNLM"/>
    </source>
</evidence>
<dbReference type="OrthoDB" id="409543at2759"/>
<dbReference type="SUPFAM" id="SSF53448">
    <property type="entry name" value="Nucleotide-diphospho-sugar transferases"/>
    <property type="match status" value="1"/>
</dbReference>
<keyword evidence="5" id="KW-1185">Reference proteome</keyword>
<comment type="caution">
    <text evidence="4">The sequence shown here is derived from an EMBL/GenBank/DDBJ whole genome shotgun (WGS) entry which is preliminary data.</text>
</comment>
<keyword evidence="3" id="KW-0812">Transmembrane</keyword>
<dbReference type="InterPro" id="IPR029044">
    <property type="entry name" value="Nucleotide-diphossugar_trans"/>
</dbReference>
<evidence type="ECO:0000313" key="4">
    <source>
        <dbReference type="EMBL" id="MBW0530430.1"/>
    </source>
</evidence>
<feature type="region of interest" description="Disordered" evidence="2">
    <location>
        <begin position="412"/>
        <end position="452"/>
    </location>
</feature>
<evidence type="ECO:0000313" key="5">
    <source>
        <dbReference type="Proteomes" id="UP000765509"/>
    </source>
</evidence>
<evidence type="ECO:0000256" key="3">
    <source>
        <dbReference type="SAM" id="Phobius"/>
    </source>
</evidence>
<protein>
    <recommendedName>
        <fullName evidence="6">Glycosyltransferase family 32 protein</fullName>
    </recommendedName>
</protein>
<feature type="transmembrane region" description="Helical" evidence="3">
    <location>
        <begin position="107"/>
        <end position="128"/>
    </location>
</feature>
<dbReference type="AlphaFoldDB" id="A0A9Q3EVV8"/>
<gene>
    <name evidence="4" type="ORF">O181_070145</name>
</gene>
<keyword evidence="3" id="KW-1133">Transmembrane helix</keyword>
<evidence type="ECO:0000256" key="1">
    <source>
        <dbReference type="ARBA" id="ARBA00009003"/>
    </source>
</evidence>
<dbReference type="InterPro" id="IPR007577">
    <property type="entry name" value="GlycoTrfase_DXD_sugar-bd_CS"/>
</dbReference>
<dbReference type="PANTHER" id="PTHR46830">
    <property type="entry name" value="TRANSFERASE, PUTATIVE-RELATED"/>
    <property type="match status" value="1"/>
</dbReference>
<dbReference type="EMBL" id="AVOT02035993">
    <property type="protein sequence ID" value="MBW0530430.1"/>
    <property type="molecule type" value="Genomic_DNA"/>
</dbReference>
<dbReference type="PANTHER" id="PTHR46830:SF2">
    <property type="entry name" value="ALPHA-1,4-N-ACETYLGLUCOSAMINYLTRANSFERASE"/>
    <property type="match status" value="1"/>
</dbReference>